<dbReference type="Pfam" id="PF00107">
    <property type="entry name" value="ADH_zinc_N"/>
    <property type="match status" value="1"/>
</dbReference>
<comment type="similarity">
    <text evidence="2 10">Belongs to the zinc-containing alcohol dehydrogenase family.</text>
</comment>
<evidence type="ECO:0000313" key="12">
    <source>
        <dbReference type="EMBL" id="SDW01008.1"/>
    </source>
</evidence>
<evidence type="ECO:0000256" key="3">
    <source>
        <dbReference type="ARBA" id="ARBA00013190"/>
    </source>
</evidence>
<dbReference type="RefSeq" id="WP_200773572.1">
    <property type="nucleotide sequence ID" value="NZ_BSYN01000001.1"/>
</dbReference>
<dbReference type="InterPro" id="IPR002328">
    <property type="entry name" value="ADH_Zn_CS"/>
</dbReference>
<dbReference type="InterPro" id="IPR013154">
    <property type="entry name" value="ADH-like_N"/>
</dbReference>
<dbReference type="InterPro" id="IPR013149">
    <property type="entry name" value="ADH-like_C"/>
</dbReference>
<accession>A0A1H2Q2G8</accession>
<dbReference type="GO" id="GO:0008270">
    <property type="term" value="F:zinc ion binding"/>
    <property type="evidence" value="ECO:0007669"/>
    <property type="project" value="InterPro"/>
</dbReference>
<dbReference type="CDD" id="cd08254">
    <property type="entry name" value="hydroxyacyl_CoA_DH"/>
    <property type="match status" value="1"/>
</dbReference>
<keyword evidence="7" id="KW-0560">Oxidoreductase</keyword>
<evidence type="ECO:0000256" key="2">
    <source>
        <dbReference type="ARBA" id="ARBA00008072"/>
    </source>
</evidence>
<feature type="domain" description="Enoyl reductase (ER)" evidence="11">
    <location>
        <begin position="12"/>
        <end position="317"/>
    </location>
</feature>
<dbReference type="GO" id="GO:0005737">
    <property type="term" value="C:cytoplasm"/>
    <property type="evidence" value="ECO:0007669"/>
    <property type="project" value="TreeGrafter"/>
</dbReference>
<dbReference type="AlphaFoldDB" id="A0A1H2Q2G8"/>
<protein>
    <recommendedName>
        <fullName evidence="4">Alcohol dehydrogenase</fullName>
        <ecNumber evidence="3">1.1.1.1</ecNumber>
    </recommendedName>
</protein>
<evidence type="ECO:0000256" key="7">
    <source>
        <dbReference type="ARBA" id="ARBA00023002"/>
    </source>
</evidence>
<evidence type="ECO:0000256" key="4">
    <source>
        <dbReference type="ARBA" id="ARBA00016352"/>
    </source>
</evidence>
<dbReference type="EMBL" id="FNNG01000001">
    <property type="protein sequence ID" value="SDW01008.1"/>
    <property type="molecule type" value="Genomic_DNA"/>
</dbReference>
<dbReference type="InterPro" id="IPR011032">
    <property type="entry name" value="GroES-like_sf"/>
</dbReference>
<dbReference type="Gene3D" id="3.90.180.10">
    <property type="entry name" value="Medium-chain alcohol dehydrogenases, catalytic domain"/>
    <property type="match status" value="2"/>
</dbReference>
<evidence type="ECO:0000256" key="9">
    <source>
        <dbReference type="ARBA" id="ARBA00049243"/>
    </source>
</evidence>
<evidence type="ECO:0000256" key="1">
    <source>
        <dbReference type="ARBA" id="ARBA00001947"/>
    </source>
</evidence>
<reference evidence="12 13" key="1">
    <citation type="submission" date="2016-10" db="EMBL/GenBank/DDBJ databases">
        <authorList>
            <person name="de Groot N.N."/>
        </authorList>
    </citation>
    <scope>NUCLEOTIDE SEQUENCE [LARGE SCALE GENOMIC DNA]</scope>
    <source>
        <strain evidence="12 13">DSM 23310</strain>
    </source>
</reference>
<evidence type="ECO:0000256" key="5">
    <source>
        <dbReference type="ARBA" id="ARBA00022723"/>
    </source>
</evidence>
<evidence type="ECO:0000256" key="10">
    <source>
        <dbReference type="RuleBase" id="RU361277"/>
    </source>
</evidence>
<gene>
    <name evidence="12" type="ORF">SAMN05660923_00027</name>
</gene>
<dbReference type="EC" id="1.1.1.1" evidence="3"/>
<keyword evidence="5 10" id="KW-0479">Metal-binding</keyword>
<dbReference type="Pfam" id="PF08240">
    <property type="entry name" value="ADH_N"/>
    <property type="match status" value="1"/>
</dbReference>
<dbReference type="GO" id="GO:0004022">
    <property type="term" value="F:alcohol dehydrogenase (NAD+) activity"/>
    <property type="evidence" value="ECO:0007669"/>
    <property type="project" value="UniProtKB-EC"/>
</dbReference>
<dbReference type="PROSITE" id="PS00059">
    <property type="entry name" value="ADH_ZINC"/>
    <property type="match status" value="1"/>
</dbReference>
<comment type="catalytic activity">
    <reaction evidence="8">
        <text>a secondary alcohol + NAD(+) = a ketone + NADH + H(+)</text>
        <dbReference type="Rhea" id="RHEA:10740"/>
        <dbReference type="ChEBI" id="CHEBI:15378"/>
        <dbReference type="ChEBI" id="CHEBI:17087"/>
        <dbReference type="ChEBI" id="CHEBI:35681"/>
        <dbReference type="ChEBI" id="CHEBI:57540"/>
        <dbReference type="ChEBI" id="CHEBI:57945"/>
        <dbReference type="EC" id="1.1.1.1"/>
    </reaction>
</comment>
<dbReference type="PANTHER" id="PTHR42940">
    <property type="entry name" value="ALCOHOL DEHYDROGENASE 1-RELATED"/>
    <property type="match status" value="1"/>
</dbReference>
<dbReference type="SUPFAM" id="SSF50129">
    <property type="entry name" value="GroES-like"/>
    <property type="match status" value="1"/>
</dbReference>
<dbReference type="Proteomes" id="UP000198828">
    <property type="component" value="Unassembled WGS sequence"/>
</dbReference>
<evidence type="ECO:0000313" key="13">
    <source>
        <dbReference type="Proteomes" id="UP000198828"/>
    </source>
</evidence>
<evidence type="ECO:0000256" key="6">
    <source>
        <dbReference type="ARBA" id="ARBA00022833"/>
    </source>
</evidence>
<organism evidence="12 13">
    <name type="scientific">Tepidimicrobium xylanilyticum</name>
    <dbReference type="NCBI Taxonomy" id="1123352"/>
    <lineage>
        <taxon>Bacteria</taxon>
        <taxon>Bacillati</taxon>
        <taxon>Bacillota</taxon>
        <taxon>Tissierellia</taxon>
        <taxon>Tissierellales</taxon>
        <taxon>Tepidimicrobiaceae</taxon>
        <taxon>Tepidimicrobium</taxon>
    </lineage>
</organism>
<dbReference type="InterPro" id="IPR020843">
    <property type="entry name" value="ER"/>
</dbReference>
<evidence type="ECO:0000259" key="11">
    <source>
        <dbReference type="SMART" id="SM00829"/>
    </source>
</evidence>
<proteinExistence type="inferred from homology"/>
<comment type="catalytic activity">
    <reaction evidence="9">
        <text>a primary alcohol + NAD(+) = an aldehyde + NADH + H(+)</text>
        <dbReference type="Rhea" id="RHEA:10736"/>
        <dbReference type="ChEBI" id="CHEBI:15378"/>
        <dbReference type="ChEBI" id="CHEBI:15734"/>
        <dbReference type="ChEBI" id="CHEBI:17478"/>
        <dbReference type="ChEBI" id="CHEBI:57540"/>
        <dbReference type="ChEBI" id="CHEBI:57945"/>
        <dbReference type="EC" id="1.1.1.1"/>
    </reaction>
</comment>
<evidence type="ECO:0000256" key="8">
    <source>
        <dbReference type="ARBA" id="ARBA00049164"/>
    </source>
</evidence>
<dbReference type="PANTHER" id="PTHR42940:SF8">
    <property type="entry name" value="VACUOLAR PROTEIN SORTING-ASSOCIATED PROTEIN 11"/>
    <property type="match status" value="1"/>
</dbReference>
<comment type="cofactor">
    <cofactor evidence="1 10">
        <name>Zn(2+)</name>
        <dbReference type="ChEBI" id="CHEBI:29105"/>
    </cofactor>
</comment>
<keyword evidence="13" id="KW-1185">Reference proteome</keyword>
<sequence length="320" mass="33602">MSGKMKGWQFTKTHEPLVLVEKDIPKAKPGYVVIEVKACGLCHSDVGALEDPGWMDIIKVFPVIMGHEISGVITEVGEGVEGFKVGDRVAVCPMEPGGTGPGYGRDGGYATHTTAPAEMLIPIPDEVDFIQAAAATDAGMTSYHAVVGQGGVKEGTKVGIIGIGGLGTLGNQFAVQKGAQVYVASRKESARDKALKAGAYKAAENILEFKDEGLEVIVDFAGANKTTAEALEAIAPGGKVVVVGMASLETTINTSSLILKEASIVGSVGGTPEDIKEILKLMKEGKVRIDTEEISFEQVPKGLERLKEGKVTSRLVMTFD</sequence>
<dbReference type="SUPFAM" id="SSF51735">
    <property type="entry name" value="NAD(P)-binding Rossmann-fold domains"/>
    <property type="match status" value="1"/>
</dbReference>
<dbReference type="InterPro" id="IPR036291">
    <property type="entry name" value="NAD(P)-bd_dom_sf"/>
</dbReference>
<dbReference type="Gene3D" id="3.40.50.720">
    <property type="entry name" value="NAD(P)-binding Rossmann-like Domain"/>
    <property type="match status" value="1"/>
</dbReference>
<name>A0A1H2Q2G8_9FIRM</name>
<dbReference type="SMART" id="SM00829">
    <property type="entry name" value="PKS_ER"/>
    <property type="match status" value="1"/>
</dbReference>
<keyword evidence="6 10" id="KW-0862">Zinc</keyword>